<gene>
    <name evidence="2" type="ORF">PR048_030712</name>
</gene>
<feature type="compositionally biased region" description="Polar residues" evidence="1">
    <location>
        <begin position="70"/>
        <end position="82"/>
    </location>
</feature>
<feature type="compositionally biased region" description="Basic and acidic residues" evidence="1">
    <location>
        <begin position="448"/>
        <end position="469"/>
    </location>
</feature>
<evidence type="ECO:0000256" key="1">
    <source>
        <dbReference type="SAM" id="MobiDB-lite"/>
    </source>
</evidence>
<evidence type="ECO:0000313" key="2">
    <source>
        <dbReference type="EMBL" id="KAJ8869144.1"/>
    </source>
</evidence>
<feature type="region of interest" description="Disordered" evidence="1">
    <location>
        <begin position="356"/>
        <end position="378"/>
    </location>
</feature>
<feature type="region of interest" description="Disordered" evidence="1">
    <location>
        <begin position="969"/>
        <end position="1008"/>
    </location>
</feature>
<evidence type="ECO:0000313" key="3">
    <source>
        <dbReference type="Proteomes" id="UP001159363"/>
    </source>
</evidence>
<feature type="compositionally biased region" description="Basic residues" evidence="1">
    <location>
        <begin position="99"/>
        <end position="108"/>
    </location>
</feature>
<protein>
    <submittedName>
        <fullName evidence="2">Uncharacterized protein</fullName>
    </submittedName>
</protein>
<accession>A0ABQ9GDJ6</accession>
<proteinExistence type="predicted"/>
<keyword evidence="3" id="KW-1185">Reference proteome</keyword>
<comment type="caution">
    <text evidence="2">The sequence shown here is derived from an EMBL/GenBank/DDBJ whole genome shotgun (WGS) entry which is preliminary data.</text>
</comment>
<feature type="region of interest" description="Disordered" evidence="1">
    <location>
        <begin position="443"/>
        <end position="477"/>
    </location>
</feature>
<feature type="compositionally biased region" description="Basic and acidic residues" evidence="1">
    <location>
        <begin position="984"/>
        <end position="993"/>
    </location>
</feature>
<name>A0ABQ9GDJ6_9NEOP</name>
<sequence>MRHVPVIGYLEAGTMIEQRNLKFLYGPVGRVINIGNAVCGRYRLFTILSRAFKSAHFTAGSVYVARVRTATQEPQEPGSNKRSAARSPPRSGHLGAMRPRGHVSPPRHWHTRCTLEAVHDKVSALEMDLVNQPLPLPGYTDKIDFKRVYTVTFAIGSEFIMHALDDSEPTADLQGNKKRIPCCQVCGNAGAAANEQTSETRLYKGLWSLTYRGINTEARWRNGTFDVCVPVLWLTVARLWGRALILIGYCTLREREVPYWLDYQGRVRQTGQFTSSGRGGGAVSLLASHHGEPDLQFPPPPPLHSCAAPYTSRSTLIGSQDLDNKSRLNLSTLNSTPEAPVADDQPMKNVVDHGRHNQWGIPHRKGSGGVRSAEGSRPEKKCDKAALWLDDRKSIHTPRYVGFGARITKIAVMTSHHDRQRHCKTTPGAWTPAASVTSWLTVPRRHSSHEVRTEQRQNARAGETGEPREIPPTSDIAPGRNPRAKIWEWPGRGLNPVRLCRFASVCLVNFQPMASKRLIYYLCWLMAVGRALKECSLNREQRIVRFSRFHEATLLRQRSCNLPPGATHESVALYVQGAEDARSVCVVLLAVCCVPIGCSRGDLATPALLQPPPGAAHDSVALYVQGAEDARSVCVVLLAVCCVPIGCSRGDLATPALLQNPPGAAHDSVALYVQGAEDARSVCVVLLAVCCVPIGCSRGDLATPALLQNPPGAAHDSVALYVQGAEDARSVCVVLLAVCCVPIGCSRGDLATPALLQPPPPPGATHDSVALYVQGAEDARSVCVVLLAVCCVPIGCSRGDLATPALLQNPPGAAHDSVALYVQGAEDARSVCVVLLAVCCAVHEATLLHQRSCNLPPGAAHESVALYVQGAEDARSVCVVLLAVCCAVHEATLLHRRSCNLPPGATHESVALYVQGAEDARSVCVVLLAVCCVPIGCSRNYKNYVNNTERVELRDLGAPNDEVLRADAGETTREWSSAGMRGWGKREIPEKNRPASSGTIPTCESPRMARPGIEPGSPWCEASDLTARPPRPQYKTTVKNVTQDTFNRTDRRCREVEVCSVVWFHASVGERTSLNSNSLLPLPPTNRETPCTRSTMSGNRICFSLWLQRLAAVRLPPTLSFPPAPSFKTEKCWNDKGDIATLIKFAITAKRKAVNWRSHILRLTILVEVAWIVPRIRLSNKDVRPGLSKYTFPCTAPVTSFVRVHRVYGRGNGD</sequence>
<organism evidence="2 3">
    <name type="scientific">Dryococelus australis</name>
    <dbReference type="NCBI Taxonomy" id="614101"/>
    <lineage>
        <taxon>Eukaryota</taxon>
        <taxon>Metazoa</taxon>
        <taxon>Ecdysozoa</taxon>
        <taxon>Arthropoda</taxon>
        <taxon>Hexapoda</taxon>
        <taxon>Insecta</taxon>
        <taxon>Pterygota</taxon>
        <taxon>Neoptera</taxon>
        <taxon>Polyneoptera</taxon>
        <taxon>Phasmatodea</taxon>
        <taxon>Verophasmatodea</taxon>
        <taxon>Anareolatae</taxon>
        <taxon>Phasmatidae</taxon>
        <taxon>Eurycanthinae</taxon>
        <taxon>Dryococelus</taxon>
    </lineage>
</organism>
<dbReference type="EMBL" id="JARBHB010000014">
    <property type="protein sequence ID" value="KAJ8869144.1"/>
    <property type="molecule type" value="Genomic_DNA"/>
</dbReference>
<feature type="region of interest" description="Disordered" evidence="1">
    <location>
        <begin position="70"/>
        <end position="108"/>
    </location>
</feature>
<reference evidence="2 3" key="1">
    <citation type="submission" date="2023-02" db="EMBL/GenBank/DDBJ databases">
        <title>LHISI_Scaffold_Assembly.</title>
        <authorList>
            <person name="Stuart O.P."/>
            <person name="Cleave R."/>
            <person name="Magrath M.J.L."/>
            <person name="Mikheyev A.S."/>
        </authorList>
    </citation>
    <scope>NUCLEOTIDE SEQUENCE [LARGE SCALE GENOMIC DNA]</scope>
    <source>
        <strain evidence="2">Daus_M_001</strain>
        <tissue evidence="2">Leg muscle</tissue>
    </source>
</reference>
<dbReference type="Proteomes" id="UP001159363">
    <property type="component" value="Chromosome 13"/>
</dbReference>